<feature type="compositionally biased region" description="Basic residues" evidence="1">
    <location>
        <begin position="148"/>
        <end position="162"/>
    </location>
</feature>
<evidence type="ECO:0000256" key="1">
    <source>
        <dbReference type="SAM" id="MobiDB-lite"/>
    </source>
</evidence>
<evidence type="ECO:0000313" key="2">
    <source>
        <dbReference type="EMBL" id="CAD7427921.1"/>
    </source>
</evidence>
<feature type="region of interest" description="Disordered" evidence="1">
    <location>
        <begin position="140"/>
        <end position="163"/>
    </location>
</feature>
<proteinExistence type="predicted"/>
<name>A0A7R9E897_9NEOP</name>
<dbReference type="AlphaFoldDB" id="A0A7R9E897"/>
<organism evidence="2">
    <name type="scientific">Timema monikensis</name>
    <dbReference type="NCBI Taxonomy" id="170555"/>
    <lineage>
        <taxon>Eukaryota</taxon>
        <taxon>Metazoa</taxon>
        <taxon>Ecdysozoa</taxon>
        <taxon>Arthropoda</taxon>
        <taxon>Hexapoda</taxon>
        <taxon>Insecta</taxon>
        <taxon>Pterygota</taxon>
        <taxon>Neoptera</taxon>
        <taxon>Polyneoptera</taxon>
        <taxon>Phasmatodea</taxon>
        <taxon>Timematodea</taxon>
        <taxon>Timematoidea</taxon>
        <taxon>Timematidae</taxon>
        <taxon>Timema</taxon>
    </lineage>
</organism>
<gene>
    <name evidence="2" type="ORF">TMSB3V08_LOCUS4748</name>
</gene>
<accession>A0A7R9E897</accession>
<protein>
    <submittedName>
        <fullName evidence="2">Uncharacterized protein</fullName>
    </submittedName>
</protein>
<reference evidence="2" key="1">
    <citation type="submission" date="2020-11" db="EMBL/GenBank/DDBJ databases">
        <authorList>
            <person name="Tran Van P."/>
        </authorList>
    </citation>
    <scope>NUCLEOTIDE SEQUENCE</scope>
</reference>
<sequence length="375" mass="41509">MDSLRLQLQPDKKTQKLEREAAVMRANSWLYHYYMVQSKLQYGLAYEAHTASRMAAAAAAVYYHHPPPPPQPTMSPYPHQHQETTPLGYPTIPHHNGSQQHAPSPGYPEQHHAPGYRYARRTEPEPVDYSLHSAQVCQVPPGEEARTPPHHQHHQHHKRKTPNVKLEYLKNSAPVSPQSSPSSELIMDLDRGGGGGGGTALLTASPAVALSQQALSRPRVLVKAVSMDPAEFMDQWNPSPPWSDTALQKVPDILHQDLSPYATTTPPTPTGTPGGMHQPLHPAFTFDWTCAAAEQYVPIMPGHLGAPRSIAQDEEPCFPMMSWPAEHRLFPLQPPPPPRLPQVHPNVMIRVGNTDAAQEQSPAKGNNTLHDVIYM</sequence>
<dbReference type="EMBL" id="OB793586">
    <property type="protein sequence ID" value="CAD7427921.1"/>
    <property type="molecule type" value="Genomic_DNA"/>
</dbReference>
<feature type="region of interest" description="Disordered" evidence="1">
    <location>
        <begin position="92"/>
        <end position="111"/>
    </location>
</feature>